<dbReference type="OrthoDB" id="10419674at2759"/>
<reference evidence="2" key="1">
    <citation type="submission" date="2016-04" db="EMBL/GenBank/DDBJ databases">
        <authorList>
            <person name="Evans L.H."/>
            <person name="Alamgir A."/>
            <person name="Owens N."/>
            <person name="Weber N.D."/>
            <person name="Virtaneva K."/>
            <person name="Barbian K."/>
            <person name="Babar A."/>
            <person name="Rosenke K."/>
        </authorList>
    </citation>
    <scope>NUCLEOTIDE SEQUENCE [LARGE SCALE GENOMIC DNA]</scope>
    <source>
        <strain evidence="2">CBS 101.48</strain>
    </source>
</reference>
<dbReference type="AlphaFoldDB" id="A0A163J368"/>
<evidence type="ECO:0000256" key="1">
    <source>
        <dbReference type="SAM" id="SignalP"/>
    </source>
</evidence>
<protein>
    <submittedName>
        <fullName evidence="2">Uncharacterized protein</fullName>
    </submittedName>
</protein>
<proteinExistence type="predicted"/>
<dbReference type="EMBL" id="LT551459">
    <property type="protein sequence ID" value="SAL96885.1"/>
    <property type="molecule type" value="Genomic_DNA"/>
</dbReference>
<keyword evidence="3" id="KW-1185">Reference proteome</keyword>
<evidence type="ECO:0000313" key="3">
    <source>
        <dbReference type="Proteomes" id="UP000078561"/>
    </source>
</evidence>
<sequence length="113" mass="13074">MRLCVLTTVLSCLAVPILGTMRSYDSIDCTGPYIIHHQDDRRCIDMTKVISNRLEEDDRGWKFYPTFDCSGSVFYIARPLLVETLRRKDDCVVDNRNYPFVAQSARPLHPHSH</sequence>
<dbReference type="Proteomes" id="UP000078561">
    <property type="component" value="Unassembled WGS sequence"/>
</dbReference>
<keyword evidence="1" id="KW-0732">Signal</keyword>
<organism evidence="2">
    <name type="scientific">Absidia glauca</name>
    <name type="common">Pin mould</name>
    <dbReference type="NCBI Taxonomy" id="4829"/>
    <lineage>
        <taxon>Eukaryota</taxon>
        <taxon>Fungi</taxon>
        <taxon>Fungi incertae sedis</taxon>
        <taxon>Mucoromycota</taxon>
        <taxon>Mucoromycotina</taxon>
        <taxon>Mucoromycetes</taxon>
        <taxon>Mucorales</taxon>
        <taxon>Cunninghamellaceae</taxon>
        <taxon>Absidia</taxon>
    </lineage>
</organism>
<feature type="chain" id="PRO_5007843431" evidence="1">
    <location>
        <begin position="20"/>
        <end position="113"/>
    </location>
</feature>
<dbReference type="InParanoid" id="A0A163J368"/>
<feature type="signal peptide" evidence="1">
    <location>
        <begin position="1"/>
        <end position="19"/>
    </location>
</feature>
<evidence type="ECO:0000313" key="2">
    <source>
        <dbReference type="EMBL" id="SAL96885.1"/>
    </source>
</evidence>
<accession>A0A163J368</accession>
<gene>
    <name evidence="2" type="primary">ABSGL_02335.1 scaffold 3364</name>
</gene>
<name>A0A163J368_ABSGL</name>